<feature type="transmembrane region" description="Helical" evidence="2">
    <location>
        <begin position="148"/>
        <end position="165"/>
    </location>
</feature>
<organism evidence="4 5">
    <name type="scientific">Liquorilactobacillus ghanensis DSM 18630</name>
    <dbReference type="NCBI Taxonomy" id="1423750"/>
    <lineage>
        <taxon>Bacteria</taxon>
        <taxon>Bacillati</taxon>
        <taxon>Bacillota</taxon>
        <taxon>Bacilli</taxon>
        <taxon>Lactobacillales</taxon>
        <taxon>Lactobacillaceae</taxon>
        <taxon>Liquorilactobacillus</taxon>
    </lineage>
</organism>
<keyword evidence="4" id="KW-0378">Hydrolase</keyword>
<keyword evidence="5" id="KW-1185">Reference proteome</keyword>
<dbReference type="Proteomes" id="UP000051451">
    <property type="component" value="Unassembled WGS sequence"/>
</dbReference>
<accession>A0A0R1VUX3</accession>
<proteinExistence type="inferred from homology"/>
<evidence type="ECO:0000259" key="3">
    <source>
        <dbReference type="Pfam" id="PF02517"/>
    </source>
</evidence>
<name>A0A0R1VUX3_9LACO</name>
<dbReference type="GO" id="GO:0080120">
    <property type="term" value="P:CAAX-box protein maturation"/>
    <property type="evidence" value="ECO:0007669"/>
    <property type="project" value="UniProtKB-ARBA"/>
</dbReference>
<gene>
    <name evidence="4" type="ORF">FC89_GL001763</name>
</gene>
<dbReference type="Pfam" id="PF02517">
    <property type="entry name" value="Rce1-like"/>
    <property type="match status" value="1"/>
</dbReference>
<comment type="similarity">
    <text evidence="1">Belongs to the UPF0177 family.</text>
</comment>
<feature type="transmembrane region" description="Helical" evidence="2">
    <location>
        <begin position="12"/>
        <end position="31"/>
    </location>
</feature>
<keyword evidence="4" id="KW-0645">Protease</keyword>
<feature type="transmembrane region" description="Helical" evidence="2">
    <location>
        <begin position="43"/>
        <end position="63"/>
    </location>
</feature>
<dbReference type="RefSeq" id="WP_057872345.1">
    <property type="nucleotide sequence ID" value="NZ_AZGB01000022.1"/>
</dbReference>
<feature type="domain" description="CAAX prenyl protease 2/Lysostaphin resistance protein A-like" evidence="3">
    <location>
        <begin position="105"/>
        <end position="208"/>
    </location>
</feature>
<feature type="transmembrane region" description="Helical" evidence="2">
    <location>
        <begin position="105"/>
        <end position="128"/>
    </location>
</feature>
<feature type="transmembrane region" description="Helical" evidence="2">
    <location>
        <begin position="225"/>
        <end position="242"/>
    </location>
</feature>
<feature type="transmembrane region" description="Helical" evidence="2">
    <location>
        <begin position="75"/>
        <end position="93"/>
    </location>
</feature>
<dbReference type="OrthoDB" id="2289634at2"/>
<keyword evidence="2" id="KW-0812">Transmembrane</keyword>
<feature type="transmembrane region" description="Helical" evidence="2">
    <location>
        <begin position="177"/>
        <end position="205"/>
    </location>
</feature>
<protein>
    <submittedName>
        <fullName evidence="4">Metal-dependent membrane protease</fullName>
    </submittedName>
</protein>
<keyword evidence="2" id="KW-0472">Membrane</keyword>
<evidence type="ECO:0000256" key="2">
    <source>
        <dbReference type="SAM" id="Phobius"/>
    </source>
</evidence>
<reference evidence="4 5" key="1">
    <citation type="journal article" date="2015" name="Genome Announc.">
        <title>Expanding the biotechnology potential of lactobacilli through comparative genomics of 213 strains and associated genera.</title>
        <authorList>
            <person name="Sun Z."/>
            <person name="Harris H.M."/>
            <person name="McCann A."/>
            <person name="Guo C."/>
            <person name="Argimon S."/>
            <person name="Zhang W."/>
            <person name="Yang X."/>
            <person name="Jeffery I.B."/>
            <person name="Cooney J.C."/>
            <person name="Kagawa T.F."/>
            <person name="Liu W."/>
            <person name="Song Y."/>
            <person name="Salvetti E."/>
            <person name="Wrobel A."/>
            <person name="Rasinkangas P."/>
            <person name="Parkhill J."/>
            <person name="Rea M.C."/>
            <person name="O'Sullivan O."/>
            <person name="Ritari J."/>
            <person name="Douillard F.P."/>
            <person name="Paul Ross R."/>
            <person name="Yang R."/>
            <person name="Briner A.E."/>
            <person name="Felis G.E."/>
            <person name="de Vos W.M."/>
            <person name="Barrangou R."/>
            <person name="Klaenhammer T.R."/>
            <person name="Caufield P.W."/>
            <person name="Cui Y."/>
            <person name="Zhang H."/>
            <person name="O'Toole P.W."/>
        </authorList>
    </citation>
    <scope>NUCLEOTIDE SEQUENCE [LARGE SCALE GENOMIC DNA]</scope>
    <source>
        <strain evidence="4 5">DSM 18630</strain>
    </source>
</reference>
<evidence type="ECO:0000313" key="5">
    <source>
        <dbReference type="Proteomes" id="UP000051451"/>
    </source>
</evidence>
<comment type="caution">
    <text evidence="4">The sequence shown here is derived from an EMBL/GenBank/DDBJ whole genome shotgun (WGS) entry which is preliminary data.</text>
</comment>
<dbReference type="InterPro" id="IPR003675">
    <property type="entry name" value="Rce1/LyrA-like_dom"/>
</dbReference>
<sequence>MLFKNRWSWGRQIYWGVMLFLLFFFLSLFFYDTSLTFKTTANFIIAIVALLIAYYALGSFKIFKKNLLWTQSSWIWRWIILIVVIILLLVEQVPTNILQVLQSKFLILNTMTALAAAILEEAIFRGLFFSGFLGHAIYESSTYKLTKAALYSALIFGFLHLVNITSMAPQAVFEQMVYTFAAGTFLAVLRIITNRLLWVIILHFLIDWSSSIYAPHLNSGSWGDLLIILVPLFLVSIVYLIYADKLLLRQTA</sequence>
<dbReference type="GeneID" id="98319623"/>
<dbReference type="PATRIC" id="fig|1423750.3.peg.1808"/>
<dbReference type="EMBL" id="AZGB01000022">
    <property type="protein sequence ID" value="KRM05292.1"/>
    <property type="molecule type" value="Genomic_DNA"/>
</dbReference>
<dbReference type="GO" id="GO:0006508">
    <property type="term" value="P:proteolysis"/>
    <property type="evidence" value="ECO:0007669"/>
    <property type="project" value="UniProtKB-KW"/>
</dbReference>
<dbReference type="AlphaFoldDB" id="A0A0R1VUX3"/>
<evidence type="ECO:0000256" key="1">
    <source>
        <dbReference type="ARBA" id="ARBA00009067"/>
    </source>
</evidence>
<evidence type="ECO:0000313" key="4">
    <source>
        <dbReference type="EMBL" id="KRM05292.1"/>
    </source>
</evidence>
<dbReference type="STRING" id="1423750.FC89_GL001763"/>
<dbReference type="GO" id="GO:0004175">
    <property type="term" value="F:endopeptidase activity"/>
    <property type="evidence" value="ECO:0007669"/>
    <property type="project" value="UniProtKB-ARBA"/>
</dbReference>
<keyword evidence="2" id="KW-1133">Transmembrane helix</keyword>